<evidence type="ECO:0000256" key="1">
    <source>
        <dbReference type="ARBA" id="ARBA00022723"/>
    </source>
</evidence>
<evidence type="ECO:0000313" key="11">
    <source>
        <dbReference type="Proteomes" id="UP000825935"/>
    </source>
</evidence>
<evidence type="ECO:0000256" key="2">
    <source>
        <dbReference type="ARBA" id="ARBA00022771"/>
    </source>
</evidence>
<feature type="region of interest" description="Disordered" evidence="8">
    <location>
        <begin position="209"/>
        <end position="276"/>
    </location>
</feature>
<feature type="compositionally biased region" description="Polar residues" evidence="8">
    <location>
        <begin position="441"/>
        <end position="451"/>
    </location>
</feature>
<feature type="region of interest" description="Disordered" evidence="8">
    <location>
        <begin position="407"/>
        <end position="451"/>
    </location>
</feature>
<feature type="region of interest" description="Disordered" evidence="8">
    <location>
        <begin position="183"/>
        <end position="202"/>
    </location>
</feature>
<dbReference type="InterPro" id="IPR003851">
    <property type="entry name" value="Znf_Dof"/>
</dbReference>
<feature type="compositionally biased region" description="Basic and acidic residues" evidence="8">
    <location>
        <begin position="429"/>
        <end position="440"/>
    </location>
</feature>
<keyword evidence="6" id="KW-0804">Transcription</keyword>
<dbReference type="GO" id="GO:0008270">
    <property type="term" value="F:zinc ion binding"/>
    <property type="evidence" value="ECO:0007669"/>
    <property type="project" value="UniProtKB-KW"/>
</dbReference>
<evidence type="ECO:0000256" key="6">
    <source>
        <dbReference type="ARBA" id="ARBA00023163"/>
    </source>
</evidence>
<dbReference type="EMBL" id="CM035416">
    <property type="protein sequence ID" value="KAH7424595.1"/>
    <property type="molecule type" value="Genomic_DNA"/>
</dbReference>
<organism evidence="10 11">
    <name type="scientific">Ceratopteris richardii</name>
    <name type="common">Triangle waterfern</name>
    <dbReference type="NCBI Taxonomy" id="49495"/>
    <lineage>
        <taxon>Eukaryota</taxon>
        <taxon>Viridiplantae</taxon>
        <taxon>Streptophyta</taxon>
        <taxon>Embryophyta</taxon>
        <taxon>Tracheophyta</taxon>
        <taxon>Polypodiopsida</taxon>
        <taxon>Polypodiidae</taxon>
        <taxon>Polypodiales</taxon>
        <taxon>Pteridineae</taxon>
        <taxon>Pteridaceae</taxon>
        <taxon>Parkerioideae</taxon>
        <taxon>Ceratopteris</taxon>
    </lineage>
</organism>
<evidence type="ECO:0000256" key="5">
    <source>
        <dbReference type="ARBA" id="ARBA00023125"/>
    </source>
</evidence>
<dbReference type="GO" id="GO:0003677">
    <property type="term" value="F:DNA binding"/>
    <property type="evidence" value="ECO:0007669"/>
    <property type="project" value="UniProtKB-KW"/>
</dbReference>
<dbReference type="Pfam" id="PF02701">
    <property type="entry name" value="Zn_ribbon_Dof"/>
    <property type="match status" value="1"/>
</dbReference>
<feature type="domain" description="Dof-type" evidence="9">
    <location>
        <begin position="17"/>
        <end position="71"/>
    </location>
</feature>
<dbReference type="OrthoDB" id="1907296at2759"/>
<keyword evidence="4" id="KW-0805">Transcription regulation</keyword>
<evidence type="ECO:0000256" key="7">
    <source>
        <dbReference type="ARBA" id="ARBA00023242"/>
    </source>
</evidence>
<evidence type="ECO:0000259" key="9">
    <source>
        <dbReference type="PROSITE" id="PS50884"/>
    </source>
</evidence>
<dbReference type="PROSITE" id="PS50884">
    <property type="entry name" value="ZF_DOF_2"/>
    <property type="match status" value="1"/>
</dbReference>
<evidence type="ECO:0000313" key="10">
    <source>
        <dbReference type="EMBL" id="KAH7424595.1"/>
    </source>
</evidence>
<dbReference type="PROSITE" id="PS01361">
    <property type="entry name" value="ZF_DOF_1"/>
    <property type="match status" value="1"/>
</dbReference>
<protein>
    <recommendedName>
        <fullName evidence="9">Dof-type domain-containing protein</fullName>
    </recommendedName>
</protein>
<reference evidence="10" key="1">
    <citation type="submission" date="2021-08" db="EMBL/GenBank/DDBJ databases">
        <title>WGS assembly of Ceratopteris richardii.</title>
        <authorList>
            <person name="Marchant D.B."/>
            <person name="Chen G."/>
            <person name="Jenkins J."/>
            <person name="Shu S."/>
            <person name="Leebens-Mack J."/>
            <person name="Grimwood J."/>
            <person name="Schmutz J."/>
            <person name="Soltis P."/>
            <person name="Soltis D."/>
            <person name="Chen Z.-H."/>
        </authorList>
    </citation>
    <scope>NUCLEOTIDE SEQUENCE</scope>
    <source>
        <strain evidence="10">Whitten #5841</strain>
        <tissue evidence="10">Leaf</tissue>
    </source>
</reference>
<keyword evidence="3" id="KW-0862">Zinc</keyword>
<feature type="compositionally biased region" description="Polar residues" evidence="8">
    <location>
        <begin position="136"/>
        <end position="146"/>
    </location>
</feature>
<keyword evidence="2" id="KW-0863">Zinc-finger</keyword>
<evidence type="ECO:0000256" key="8">
    <source>
        <dbReference type="SAM" id="MobiDB-lite"/>
    </source>
</evidence>
<name>A0A8T2TT38_CERRI</name>
<feature type="region of interest" description="Disordered" evidence="8">
    <location>
        <begin position="479"/>
        <end position="509"/>
    </location>
</feature>
<dbReference type="AlphaFoldDB" id="A0A8T2TT38"/>
<keyword evidence="5" id="KW-0238">DNA-binding</keyword>
<accession>A0A8T2TT38</accession>
<evidence type="ECO:0000256" key="4">
    <source>
        <dbReference type="ARBA" id="ARBA00023015"/>
    </source>
</evidence>
<comment type="caution">
    <text evidence="10">The sequence shown here is derived from an EMBL/GenBank/DDBJ whole genome shotgun (WGS) entry which is preliminary data.</text>
</comment>
<dbReference type="GO" id="GO:0003700">
    <property type="term" value="F:DNA-binding transcription factor activity"/>
    <property type="evidence" value="ECO:0007669"/>
    <property type="project" value="InterPro"/>
</dbReference>
<dbReference type="PANTHER" id="PTHR31089">
    <property type="entry name" value="CYCLIC DOF FACTOR 2"/>
    <property type="match status" value="1"/>
</dbReference>
<keyword evidence="1" id="KW-0479">Metal-binding</keyword>
<proteinExistence type="predicted"/>
<keyword evidence="7" id="KW-0539">Nucleus</keyword>
<feature type="compositionally biased region" description="Low complexity" evidence="8">
    <location>
        <begin position="250"/>
        <end position="262"/>
    </location>
</feature>
<dbReference type="PANTHER" id="PTHR31089:SF22">
    <property type="entry name" value="CYCLIC DOF FACTOR 4"/>
    <property type="match status" value="1"/>
</dbReference>
<evidence type="ECO:0000256" key="3">
    <source>
        <dbReference type="ARBA" id="ARBA00022833"/>
    </source>
</evidence>
<sequence length="540" mass="57848">MDKPPLGNGTARDGAPVPCPRCQSSNTKFCYYNNHNVNQPRHFCRDCQRYWTAGGSLRNVPVGSGKRKNKGVQVISTKSEILPNIFSFHPDQGVYSSVDPPSVLSFNHNASYSYGDGKLGESTKPVPQATPVQVVESKSQITTPSASKPHPGSTYDAADRTQSRAYVGSQGVDTIGFTEISKQQTSLSLGINHPKSTGIKEENQIYSSPHDISRDHQPSENACKQQDPRPLQCNTDRDESTGCSSVTANLGSSGLEAASESSRQNAKPPPTSTTEQTAAVLNPMAALGASMCPPFLWPFVMNGRGVAIPAVVPQVDPAFAAVAMHAMASMPPMASSMPPIHPALAAAAMGATVIPGNSQVPQIDPNVMAAVTANFVHFPQVWNPYAWSLPWNAAWNVTNAVVNAPTNVVLNPGNGSNKRPGSPGQEMDNDSRPLKREHVQEASNTSSSQNIEAANVSSISCCTEYFDAFQPKSDASQIKCTSIRQSDENSESHQQPSPHLNPAAHARSAAFQEDPVTLWSKRLYDARPDGKLISFSCILS</sequence>
<keyword evidence="11" id="KW-1185">Reference proteome</keyword>
<dbReference type="InterPro" id="IPR045174">
    <property type="entry name" value="Dof"/>
</dbReference>
<gene>
    <name evidence="10" type="ORF">KP509_11G014800</name>
</gene>
<feature type="region of interest" description="Disordered" evidence="8">
    <location>
        <begin position="117"/>
        <end position="162"/>
    </location>
</feature>
<dbReference type="Proteomes" id="UP000825935">
    <property type="component" value="Chromosome 11"/>
</dbReference>